<name>A0ABD6EHX0_9BILA</name>
<dbReference type="Pfam" id="PF00076">
    <property type="entry name" value="RRM_1"/>
    <property type="match status" value="1"/>
</dbReference>
<dbReference type="SMART" id="SM00360">
    <property type="entry name" value="RRM"/>
    <property type="match status" value="1"/>
</dbReference>
<evidence type="ECO:0000313" key="5">
    <source>
        <dbReference type="EMBL" id="MFH4976939.1"/>
    </source>
</evidence>
<dbReference type="GO" id="GO:0003723">
    <property type="term" value="F:RNA binding"/>
    <property type="evidence" value="ECO:0007669"/>
    <property type="project" value="UniProtKB-UniRule"/>
</dbReference>
<evidence type="ECO:0000256" key="1">
    <source>
        <dbReference type="ARBA" id="ARBA00004123"/>
    </source>
</evidence>
<dbReference type="GO" id="GO:0005634">
    <property type="term" value="C:nucleus"/>
    <property type="evidence" value="ECO:0007669"/>
    <property type="project" value="UniProtKB-SubCell"/>
</dbReference>
<feature type="domain" description="RRM" evidence="4">
    <location>
        <begin position="24"/>
        <end position="105"/>
    </location>
</feature>
<keyword evidence="6" id="KW-1185">Reference proteome</keyword>
<dbReference type="AlphaFoldDB" id="A0ABD6EHX0"/>
<proteinExistence type="predicted"/>
<dbReference type="Gene3D" id="3.30.70.330">
    <property type="match status" value="1"/>
</dbReference>
<dbReference type="InterPro" id="IPR012677">
    <property type="entry name" value="Nucleotide-bd_a/b_plait_sf"/>
</dbReference>
<reference evidence="5 6" key="1">
    <citation type="submission" date="2024-08" db="EMBL/GenBank/DDBJ databases">
        <title>Gnathostoma spinigerum genome.</title>
        <authorList>
            <person name="Gonzalez-Bertolin B."/>
            <person name="Monzon S."/>
            <person name="Zaballos A."/>
            <person name="Jimenez P."/>
            <person name="Dekumyoy P."/>
            <person name="Varona S."/>
            <person name="Cuesta I."/>
            <person name="Sumanam S."/>
            <person name="Adisakwattana P."/>
            <person name="Gasser R.B."/>
            <person name="Hernandez-Gonzalez A."/>
            <person name="Young N.D."/>
            <person name="Perteguer M.J."/>
        </authorList>
    </citation>
    <scope>NUCLEOTIDE SEQUENCE [LARGE SCALE GENOMIC DNA]</scope>
    <source>
        <strain evidence="5">AL3</strain>
        <tissue evidence="5">Liver</tissue>
    </source>
</reference>
<organism evidence="5 6">
    <name type="scientific">Gnathostoma spinigerum</name>
    <dbReference type="NCBI Taxonomy" id="75299"/>
    <lineage>
        <taxon>Eukaryota</taxon>
        <taxon>Metazoa</taxon>
        <taxon>Ecdysozoa</taxon>
        <taxon>Nematoda</taxon>
        <taxon>Chromadorea</taxon>
        <taxon>Rhabditida</taxon>
        <taxon>Spirurina</taxon>
        <taxon>Gnathostomatomorpha</taxon>
        <taxon>Gnathostomatoidea</taxon>
        <taxon>Gnathostomatidae</taxon>
        <taxon>Gnathostoma</taxon>
    </lineage>
</organism>
<keyword evidence="2" id="KW-0539">Nucleus</keyword>
<gene>
    <name evidence="5" type="ORF">AB6A40_003648</name>
</gene>
<evidence type="ECO:0000259" key="4">
    <source>
        <dbReference type="PROSITE" id="PS50102"/>
    </source>
</evidence>
<comment type="subcellular location">
    <subcellularLocation>
        <location evidence="1">Nucleus</location>
    </subcellularLocation>
</comment>
<dbReference type="PANTHER" id="PTHR48033:SF9">
    <property type="entry name" value="TAR DNA-BINDING PROTEIN 43"/>
    <property type="match status" value="1"/>
</dbReference>
<comment type="caution">
    <text evidence="5">The sequence shown here is derived from an EMBL/GenBank/DDBJ whole genome shotgun (WGS) entry which is preliminary data.</text>
</comment>
<evidence type="ECO:0000256" key="2">
    <source>
        <dbReference type="ARBA" id="ARBA00023242"/>
    </source>
</evidence>
<keyword evidence="3" id="KW-0694">RNA-binding</keyword>
<dbReference type="InterPro" id="IPR035979">
    <property type="entry name" value="RBD_domain_sf"/>
</dbReference>
<dbReference type="InterPro" id="IPR000504">
    <property type="entry name" value="RRM_dom"/>
</dbReference>
<protein>
    <recommendedName>
        <fullName evidence="4">RRM domain-containing protein</fullName>
    </recommendedName>
</protein>
<dbReference type="SUPFAM" id="SSF54928">
    <property type="entry name" value="RNA-binding domain, RBD"/>
    <property type="match status" value="1"/>
</dbReference>
<evidence type="ECO:0000256" key="3">
    <source>
        <dbReference type="PROSITE-ProRule" id="PRU00176"/>
    </source>
</evidence>
<accession>A0ABD6EHX0</accession>
<dbReference type="EMBL" id="JBGFUD010001937">
    <property type="protein sequence ID" value="MFH4976939.1"/>
    <property type="molecule type" value="Genomic_DNA"/>
</dbReference>
<sequence>MRTSLIRLAKGAVRVMSESDRIKQTVYLTHVKWVTGKAQLERYFSQFGVVEDITLFFDPETGLHRGFASLTFASADSVAAAVQNRPHVIDGDMVGIELFMPLKAKKNFLTQSVTR</sequence>
<dbReference type="PROSITE" id="PS50102">
    <property type="entry name" value="RRM"/>
    <property type="match status" value="1"/>
</dbReference>
<dbReference type="PANTHER" id="PTHR48033">
    <property type="entry name" value="RNA-BINDING (RRM/RBD/RNP MOTIFS) FAMILY PROTEIN"/>
    <property type="match status" value="1"/>
</dbReference>
<evidence type="ECO:0000313" key="6">
    <source>
        <dbReference type="Proteomes" id="UP001608902"/>
    </source>
</evidence>
<dbReference type="Proteomes" id="UP001608902">
    <property type="component" value="Unassembled WGS sequence"/>
</dbReference>